<name>A0ABW8L7E6_9GAMM</name>
<dbReference type="EMBL" id="JBJDPD010000001">
    <property type="protein sequence ID" value="MFK3999883.1"/>
    <property type="molecule type" value="Genomic_DNA"/>
</dbReference>
<accession>A0ABW8L7E6</accession>
<organism evidence="2 3">
    <name type="scientific">Psychrobacter namhaensis</name>
    <dbReference type="NCBI Taxonomy" id="292734"/>
    <lineage>
        <taxon>Bacteria</taxon>
        <taxon>Pseudomonadati</taxon>
        <taxon>Pseudomonadota</taxon>
        <taxon>Gammaproteobacteria</taxon>
        <taxon>Moraxellales</taxon>
        <taxon>Moraxellaceae</taxon>
        <taxon>Psychrobacter</taxon>
    </lineage>
</organism>
<evidence type="ECO:0000313" key="2">
    <source>
        <dbReference type="EMBL" id="MFK3999883.1"/>
    </source>
</evidence>
<gene>
    <name evidence="2" type="ORF">ACI2I3_00850</name>
</gene>
<comment type="caution">
    <text evidence="2">The sequence shown here is derived from an EMBL/GenBank/DDBJ whole genome shotgun (WGS) entry which is preliminary data.</text>
</comment>
<evidence type="ECO:0000313" key="3">
    <source>
        <dbReference type="Proteomes" id="UP001620234"/>
    </source>
</evidence>
<evidence type="ECO:0000259" key="1">
    <source>
        <dbReference type="Pfam" id="PF11860"/>
    </source>
</evidence>
<feature type="domain" description="N-acetylmuramidase" evidence="1">
    <location>
        <begin position="21"/>
        <end position="192"/>
    </location>
</feature>
<dbReference type="RefSeq" id="WP_286741566.1">
    <property type="nucleotide sequence ID" value="NZ_JBJDPD010000001.1"/>
</dbReference>
<reference evidence="2 3" key="1">
    <citation type="submission" date="2024-11" db="EMBL/GenBank/DDBJ databases">
        <title>The Natural Products Discovery Center: Release of the First 8490 Sequenced Strains for Exploring Actinobacteria Biosynthetic Diversity.</title>
        <authorList>
            <person name="Kalkreuter E."/>
            <person name="Kautsar S.A."/>
            <person name="Yang D."/>
            <person name="Bader C.D."/>
            <person name="Teijaro C.N."/>
            <person name="Fluegel L."/>
            <person name="Davis C.M."/>
            <person name="Simpson J.R."/>
            <person name="Lauterbach L."/>
            <person name="Steele A.D."/>
            <person name="Gui C."/>
            <person name="Meng S."/>
            <person name="Li G."/>
            <person name="Viehrig K."/>
            <person name="Ye F."/>
            <person name="Su P."/>
            <person name="Kiefer A.F."/>
            <person name="Nichols A."/>
            <person name="Cepeda A.J."/>
            <person name="Yan W."/>
            <person name="Fan B."/>
            <person name="Jiang Y."/>
            <person name="Adhikari A."/>
            <person name="Zheng C.-J."/>
            <person name="Schuster L."/>
            <person name="Cowan T.M."/>
            <person name="Smanski M.J."/>
            <person name="Chevrette M.G."/>
            <person name="De Carvalho L.P.S."/>
            <person name="Shen B."/>
        </authorList>
    </citation>
    <scope>NUCLEOTIDE SEQUENCE [LARGE SCALE GENOMIC DNA]</scope>
    <source>
        <strain evidence="2 3">NPDC077433</strain>
    </source>
</reference>
<dbReference type="Pfam" id="PF11860">
    <property type="entry name" value="Muramidase"/>
    <property type="match status" value="1"/>
</dbReference>
<protein>
    <submittedName>
        <fullName evidence="2">N-acetylmuramidase family protein</fullName>
    </submittedName>
</protein>
<dbReference type="Proteomes" id="UP001620234">
    <property type="component" value="Unassembled WGS sequence"/>
</dbReference>
<sequence length="193" mass="22239">MSKTLTEQQIKEAANEAGIEYAALKAVIEVEARSSGFFSTGEPAILFERHKFWQQLGAIRWFTWRLRILAKHPRICNPISGGYGRFSEQHDKLRIATSYNRDIALQSASWGIGQVMGYHWEALGYPSLQSFINDMYESEAKQLEAMIRYIKVNNLVDELQRHDWAGFARGYNGKAYAKNNYDEKLRQAYGKYA</sequence>
<keyword evidence="3" id="KW-1185">Reference proteome</keyword>
<proteinExistence type="predicted"/>
<dbReference type="InterPro" id="IPR024408">
    <property type="entry name" value="Muramidase"/>
</dbReference>